<dbReference type="Pfam" id="PF20260">
    <property type="entry name" value="PUA_4"/>
    <property type="match status" value="1"/>
</dbReference>
<protein>
    <recommendedName>
        <fullName evidence="10">Ribosomal RNA small subunit methyltransferase E</fullName>
        <ecNumber evidence="10">2.1.1.193</ecNumber>
    </recommendedName>
</protein>
<keyword evidence="5 10" id="KW-0489">Methyltransferase</keyword>
<dbReference type="CDD" id="cd18084">
    <property type="entry name" value="RsmE-like"/>
    <property type="match status" value="1"/>
</dbReference>
<evidence type="ECO:0000256" key="1">
    <source>
        <dbReference type="ARBA" id="ARBA00004496"/>
    </source>
</evidence>
<evidence type="ECO:0000256" key="10">
    <source>
        <dbReference type="PIRNR" id="PIRNR015601"/>
    </source>
</evidence>
<dbReference type="EC" id="2.1.1.193" evidence="10"/>
<dbReference type="InterPro" id="IPR015947">
    <property type="entry name" value="PUA-like_sf"/>
</dbReference>
<dbReference type="PANTHER" id="PTHR30027">
    <property type="entry name" value="RIBOSOMAL RNA SMALL SUBUNIT METHYLTRANSFERASE E"/>
    <property type="match status" value="1"/>
</dbReference>
<dbReference type="Proteomes" id="UP000199322">
    <property type="component" value="Unassembled WGS sequence"/>
</dbReference>
<reference evidence="14 16" key="2">
    <citation type="submission" date="2019-04" db="EMBL/GenBank/DDBJ databases">
        <title>Draft genome sequence data and analysis of a Fermenting Bacterium, Geotoga petraea strain HO-Geo1, isolated from heavy-oil petroleum reservoir in Russia.</title>
        <authorList>
            <person name="Grouzdev D.S."/>
            <person name="Semenova E.M."/>
            <person name="Sokolova D.S."/>
            <person name="Tourova T.P."/>
            <person name="Poltaraus A.B."/>
            <person name="Nazina T.N."/>
        </authorList>
    </citation>
    <scope>NUCLEOTIDE SEQUENCE [LARGE SCALE GENOMIC DNA]</scope>
    <source>
        <strain evidence="14 16">HO-Geo1</strain>
    </source>
</reference>
<comment type="subcellular location">
    <subcellularLocation>
        <location evidence="1 10">Cytoplasm</location>
    </subcellularLocation>
</comment>
<dbReference type="STRING" id="28234.SAMN04488588_0428"/>
<organism evidence="13 15">
    <name type="scientific">Geotoga petraea</name>
    <dbReference type="NCBI Taxonomy" id="28234"/>
    <lineage>
        <taxon>Bacteria</taxon>
        <taxon>Thermotogati</taxon>
        <taxon>Thermotogota</taxon>
        <taxon>Thermotogae</taxon>
        <taxon>Petrotogales</taxon>
        <taxon>Petrotogaceae</taxon>
        <taxon>Geotoga</taxon>
    </lineage>
</organism>
<dbReference type="InterPro" id="IPR046886">
    <property type="entry name" value="RsmE_MTase_dom"/>
</dbReference>
<proteinExistence type="inferred from homology"/>
<dbReference type="Gene3D" id="2.40.240.20">
    <property type="entry name" value="Hypothetical PUA domain-like, domain 1"/>
    <property type="match status" value="1"/>
</dbReference>
<sequence length="227" mass="26529">MPNFFFGDKKDDKIILEKEETTHLKVIKKNIGDYVEAITGDGYFYRTKVIEINKKNSILSIVEKNKSKKEYFPKIHLILGMSKWDRMRLIIEKAVELRVQSVSVFKGQKSNQNYKSVEKFEKIIIETLKQTGFPKIPNFNFVDLYDTKKKNTLVLDFEQNIDFKTAIESIKDQVNILIGPDLGFSKNEKEFFKENKFDIVSPGDTIMRFETAAIYTLSTINFIKNRL</sequence>
<feature type="domain" description="Ribosomal RNA small subunit methyltransferase E methyltransferase" evidence="11">
    <location>
        <begin position="73"/>
        <end position="220"/>
    </location>
</feature>
<dbReference type="SUPFAM" id="SSF75217">
    <property type="entry name" value="alpha/beta knot"/>
    <property type="match status" value="1"/>
</dbReference>
<evidence type="ECO:0000259" key="11">
    <source>
        <dbReference type="Pfam" id="PF04452"/>
    </source>
</evidence>
<dbReference type="SUPFAM" id="SSF88697">
    <property type="entry name" value="PUA domain-like"/>
    <property type="match status" value="1"/>
</dbReference>
<evidence type="ECO:0000313" key="16">
    <source>
        <dbReference type="Proteomes" id="UP000297288"/>
    </source>
</evidence>
<keyword evidence="7 10" id="KW-0949">S-adenosyl-L-methionine</keyword>
<dbReference type="Gene3D" id="3.40.1280.10">
    <property type="match status" value="1"/>
</dbReference>
<dbReference type="AlphaFoldDB" id="A0A1G6IMJ4"/>
<evidence type="ECO:0000256" key="4">
    <source>
        <dbReference type="ARBA" id="ARBA00022552"/>
    </source>
</evidence>
<dbReference type="Pfam" id="PF04452">
    <property type="entry name" value="Methyltrans_RNA"/>
    <property type="match status" value="1"/>
</dbReference>
<dbReference type="EMBL" id="FMYV01000001">
    <property type="protein sequence ID" value="SDC07694.1"/>
    <property type="molecule type" value="Genomic_DNA"/>
</dbReference>
<evidence type="ECO:0000256" key="8">
    <source>
        <dbReference type="ARBA" id="ARBA00025699"/>
    </source>
</evidence>
<dbReference type="OrthoDB" id="9815641at2"/>
<evidence type="ECO:0000256" key="5">
    <source>
        <dbReference type="ARBA" id="ARBA00022603"/>
    </source>
</evidence>
<dbReference type="PIRSF" id="PIRSF015601">
    <property type="entry name" value="MTase_slr0722"/>
    <property type="match status" value="1"/>
</dbReference>
<comment type="catalytic activity">
    <reaction evidence="9 10">
        <text>uridine(1498) in 16S rRNA + S-adenosyl-L-methionine = N(3)-methyluridine(1498) in 16S rRNA + S-adenosyl-L-homocysteine + H(+)</text>
        <dbReference type="Rhea" id="RHEA:42920"/>
        <dbReference type="Rhea" id="RHEA-COMP:10283"/>
        <dbReference type="Rhea" id="RHEA-COMP:10284"/>
        <dbReference type="ChEBI" id="CHEBI:15378"/>
        <dbReference type="ChEBI" id="CHEBI:57856"/>
        <dbReference type="ChEBI" id="CHEBI:59789"/>
        <dbReference type="ChEBI" id="CHEBI:65315"/>
        <dbReference type="ChEBI" id="CHEBI:74502"/>
        <dbReference type="EC" id="2.1.1.193"/>
    </reaction>
</comment>
<reference evidence="13 15" key="1">
    <citation type="submission" date="2016-10" db="EMBL/GenBank/DDBJ databases">
        <authorList>
            <person name="de Groot N.N."/>
        </authorList>
    </citation>
    <scope>NUCLEOTIDE SEQUENCE [LARGE SCALE GENOMIC DNA]</scope>
    <source>
        <strain evidence="13 15">WG14</strain>
    </source>
</reference>
<dbReference type="RefSeq" id="WP_091402393.1">
    <property type="nucleotide sequence ID" value="NZ_FMYV01000001.1"/>
</dbReference>
<dbReference type="GO" id="GO:0070475">
    <property type="term" value="P:rRNA base methylation"/>
    <property type="evidence" value="ECO:0007669"/>
    <property type="project" value="TreeGrafter"/>
</dbReference>
<comment type="function">
    <text evidence="8 10">Specifically methylates the N3 position of the uracil ring of uridine 1498 (m3U1498) in 16S rRNA. Acts on the fully assembled 30S ribosomal subunit.</text>
</comment>
<dbReference type="NCBIfam" id="TIGR00046">
    <property type="entry name" value="RsmE family RNA methyltransferase"/>
    <property type="match status" value="1"/>
</dbReference>
<evidence type="ECO:0000256" key="2">
    <source>
        <dbReference type="ARBA" id="ARBA00005528"/>
    </source>
</evidence>
<dbReference type="GO" id="GO:0070042">
    <property type="term" value="F:rRNA (uridine-N3-)-methyltransferase activity"/>
    <property type="evidence" value="ECO:0007669"/>
    <property type="project" value="TreeGrafter"/>
</dbReference>
<evidence type="ECO:0000313" key="13">
    <source>
        <dbReference type="EMBL" id="SDC07694.1"/>
    </source>
</evidence>
<evidence type="ECO:0000256" key="7">
    <source>
        <dbReference type="ARBA" id="ARBA00022691"/>
    </source>
</evidence>
<dbReference type="InterPro" id="IPR006700">
    <property type="entry name" value="RsmE"/>
</dbReference>
<keyword evidence="6 10" id="KW-0808">Transferase</keyword>
<keyword evidence="4 10" id="KW-0698">rRNA processing</keyword>
<name>A0A1G6IMJ4_9BACT</name>
<gene>
    <name evidence="14" type="ORF">E4650_03410</name>
    <name evidence="13" type="ORF">SAMN04488588_0428</name>
</gene>
<keyword evidence="15" id="KW-1185">Reference proteome</keyword>
<evidence type="ECO:0000313" key="14">
    <source>
        <dbReference type="EMBL" id="TGG89248.1"/>
    </source>
</evidence>
<evidence type="ECO:0000256" key="6">
    <source>
        <dbReference type="ARBA" id="ARBA00022679"/>
    </source>
</evidence>
<dbReference type="InterPro" id="IPR046887">
    <property type="entry name" value="RsmE_PUA-like"/>
</dbReference>
<accession>A0A1G6IMJ4</accession>
<evidence type="ECO:0000259" key="12">
    <source>
        <dbReference type="Pfam" id="PF20260"/>
    </source>
</evidence>
<comment type="similarity">
    <text evidence="2 10">Belongs to the RNA methyltransferase RsmE family.</text>
</comment>
<feature type="domain" description="Ribosomal RNA small subunit methyltransferase E PUA-like" evidence="12">
    <location>
        <begin position="16"/>
        <end position="61"/>
    </location>
</feature>
<dbReference type="InterPro" id="IPR029028">
    <property type="entry name" value="Alpha/beta_knot_MTases"/>
</dbReference>
<evidence type="ECO:0000256" key="9">
    <source>
        <dbReference type="ARBA" id="ARBA00047944"/>
    </source>
</evidence>
<evidence type="ECO:0000256" key="3">
    <source>
        <dbReference type="ARBA" id="ARBA00022490"/>
    </source>
</evidence>
<dbReference type="GO" id="GO:0005737">
    <property type="term" value="C:cytoplasm"/>
    <property type="evidence" value="ECO:0007669"/>
    <property type="project" value="UniProtKB-SubCell"/>
</dbReference>
<dbReference type="InterPro" id="IPR029026">
    <property type="entry name" value="tRNA_m1G_MTases_N"/>
</dbReference>
<dbReference type="EMBL" id="SRME01000001">
    <property type="protein sequence ID" value="TGG89248.1"/>
    <property type="molecule type" value="Genomic_DNA"/>
</dbReference>
<evidence type="ECO:0000313" key="15">
    <source>
        <dbReference type="Proteomes" id="UP000199322"/>
    </source>
</evidence>
<dbReference type="PANTHER" id="PTHR30027:SF3">
    <property type="entry name" value="16S RRNA (URACIL(1498)-N(3))-METHYLTRANSFERASE"/>
    <property type="match status" value="1"/>
</dbReference>
<dbReference type="Proteomes" id="UP000297288">
    <property type="component" value="Unassembled WGS sequence"/>
</dbReference>
<keyword evidence="3 10" id="KW-0963">Cytoplasm</keyword>